<dbReference type="EMBL" id="JAPFRF010000014">
    <property type="protein sequence ID" value="KAJ7311365.1"/>
    <property type="molecule type" value="Genomic_DNA"/>
</dbReference>
<name>A0A9Q0XEN6_9SAUR</name>
<protein>
    <submittedName>
        <fullName evidence="2">Uncharacterized protein</fullName>
    </submittedName>
</protein>
<feature type="non-terminal residue" evidence="2">
    <location>
        <position position="118"/>
    </location>
</feature>
<evidence type="ECO:0000313" key="3">
    <source>
        <dbReference type="Proteomes" id="UP001142489"/>
    </source>
</evidence>
<feature type="compositionally biased region" description="Basic and acidic residues" evidence="1">
    <location>
        <begin position="87"/>
        <end position="97"/>
    </location>
</feature>
<proteinExistence type="predicted"/>
<dbReference type="Proteomes" id="UP001142489">
    <property type="component" value="Unassembled WGS sequence"/>
</dbReference>
<keyword evidence="3" id="KW-1185">Reference proteome</keyword>
<reference evidence="2" key="1">
    <citation type="journal article" date="2023" name="DNA Res.">
        <title>Chromosome-level genome assembly of Phrynocephalus forsythii using third-generation DNA sequencing and Hi-C analysis.</title>
        <authorList>
            <person name="Qi Y."/>
            <person name="Zhao W."/>
            <person name="Zhao Y."/>
            <person name="Niu C."/>
            <person name="Cao S."/>
            <person name="Zhang Y."/>
        </authorList>
    </citation>
    <scope>NUCLEOTIDE SEQUENCE</scope>
    <source>
        <tissue evidence="2">Muscle</tissue>
    </source>
</reference>
<feature type="compositionally biased region" description="Basic residues" evidence="1">
    <location>
        <begin position="7"/>
        <end position="17"/>
    </location>
</feature>
<organism evidence="2 3">
    <name type="scientific">Phrynocephalus forsythii</name>
    <dbReference type="NCBI Taxonomy" id="171643"/>
    <lineage>
        <taxon>Eukaryota</taxon>
        <taxon>Metazoa</taxon>
        <taxon>Chordata</taxon>
        <taxon>Craniata</taxon>
        <taxon>Vertebrata</taxon>
        <taxon>Euteleostomi</taxon>
        <taxon>Lepidosauria</taxon>
        <taxon>Squamata</taxon>
        <taxon>Bifurcata</taxon>
        <taxon>Unidentata</taxon>
        <taxon>Episquamata</taxon>
        <taxon>Toxicofera</taxon>
        <taxon>Iguania</taxon>
        <taxon>Acrodonta</taxon>
        <taxon>Agamidae</taxon>
        <taxon>Agaminae</taxon>
        <taxon>Phrynocephalus</taxon>
    </lineage>
</organism>
<sequence>PGVSEKKKSRWKRKRIGRPAEGKRRVAHPGQWRERGAWRVASGRQDFVKPLTSRETTGLLDTQFSHGSREAHCLGVLQTKNKAFIPESEHQKDKENLDQIGPVKKPVSSRPSSQFLSA</sequence>
<feature type="region of interest" description="Disordered" evidence="1">
    <location>
        <begin position="87"/>
        <end position="118"/>
    </location>
</feature>
<evidence type="ECO:0000256" key="1">
    <source>
        <dbReference type="SAM" id="MobiDB-lite"/>
    </source>
</evidence>
<feature type="compositionally biased region" description="Low complexity" evidence="1">
    <location>
        <begin position="102"/>
        <end position="118"/>
    </location>
</feature>
<feature type="region of interest" description="Disordered" evidence="1">
    <location>
        <begin position="1"/>
        <end position="32"/>
    </location>
</feature>
<evidence type="ECO:0000313" key="2">
    <source>
        <dbReference type="EMBL" id="KAJ7311365.1"/>
    </source>
</evidence>
<accession>A0A9Q0XEN6</accession>
<gene>
    <name evidence="2" type="ORF">JRQ81_006983</name>
</gene>
<dbReference type="AlphaFoldDB" id="A0A9Q0XEN6"/>
<comment type="caution">
    <text evidence="2">The sequence shown here is derived from an EMBL/GenBank/DDBJ whole genome shotgun (WGS) entry which is preliminary data.</text>
</comment>